<evidence type="ECO:0000256" key="2">
    <source>
        <dbReference type="ARBA" id="ARBA00022821"/>
    </source>
</evidence>
<dbReference type="Gene3D" id="3.40.50.300">
    <property type="entry name" value="P-loop containing nucleotide triphosphate hydrolases"/>
    <property type="match status" value="1"/>
</dbReference>
<gene>
    <name evidence="7" type="ORF">QYE76_036830</name>
</gene>
<dbReference type="Pfam" id="PF23559">
    <property type="entry name" value="WHD_DRP"/>
    <property type="match status" value="1"/>
</dbReference>
<keyword evidence="1" id="KW-0677">Repeat</keyword>
<dbReference type="PRINTS" id="PR00364">
    <property type="entry name" value="DISEASERSIST"/>
</dbReference>
<evidence type="ECO:0000259" key="6">
    <source>
        <dbReference type="Pfam" id="PF23598"/>
    </source>
</evidence>
<feature type="compositionally biased region" description="Polar residues" evidence="3">
    <location>
        <begin position="762"/>
        <end position="779"/>
    </location>
</feature>
<feature type="compositionally biased region" description="Polar residues" evidence="3">
    <location>
        <begin position="819"/>
        <end position="841"/>
    </location>
</feature>
<dbReference type="Gene3D" id="3.80.10.10">
    <property type="entry name" value="Ribonuclease Inhibitor"/>
    <property type="match status" value="1"/>
</dbReference>
<sequence length="1135" mass="125448">MEVMRTIGSVMGSIKMLVDLIGKNRELAGEVAIGLKSMNKDFELIRTVRLQGKQNQLQLTAGMELLLQELAYDIDDFIQGLWVPGPFGSFILSAIGADSRPLLIQRISEFKESMKKLKDELPNSFEAIPAGPSSSVGSAIPYAREKDLVGIEGPKKEIAELLSPRIEPHRGRLSVISIVGCSGSGKTALARALYEDDAITKDFNFKSWVVASDLSSVDIVNKIRHEVAPTSAPGSTTEALHHFQKDKRYLVFVDDVLRETPLKDIKNAFSENVMDSRIIVTTKVPCVARDYSFGSYEYTMQGLDQENSRKLFRVKFRGMAGYTEEDKHRLGNNDVDIIIDKCDGLPIALISAAECLRRKGLNPESRDFKQVSQDLGKILAYCDSAFKEFQQQNGTDTIFAEMRRARVEPYENLLNHGEKECLLYVSIFPCGHQINSKNLVRRLIAEGLVPGDPDIVKASESVVGDVRECVRKLMDQHMVEPVPIRNYSNVAKRCRVHSIMLEFTIKKAVSRNFVSLIHKDQPLRSTTGLVRRLSVQSSQLVQGTKRPKGMDLSVLRSLAIFKSRILDFEKCKLVRVLDLEGCRGLTRKDLDNICVLLFLKYLSLRNTGILELPQNVKKLMFLETLDARDTRDARDTQDIVVIKLPVEVIMLPRFTYLFGKFELTNMHSNNVEKLIKFFPEKKSQLHTLGGIAVHEEKGLEIILLAVKHATNLKKVKVWYRNTPSSTSPVAVGGTPESRLFRLGKTLSSLFSKRKLSTGPAASPTSNTHDPAPATSTPVASGTPGLPCAGPVADSSSNAQDPAPNTSTLVVGRSPVLPSTGPSAGSSSNGQDPTPTISTPVANDTPKLVTCASRQSMLKQKKNFFSKRKPSAGPASNPNSNTHDPSPATSTPLASDTPELIQCVSRLAENLKEHPMTLESLSIDFNGVSNTFLNLLRTNSTVNSIKLRRGHGSLPSPLELGQVCNLKKLHLFSTGLESAELGALQHLKCLQYLKLAEDGHGLWDSVFHVQVGGFISLIWLCFEASNSRPPPLKIDKGVKIPLASLLLLCKESKDLETETPVPKSPQRETEDPQTKTPVPLCHQREIEEGLRVEGISHLQKLNEVILHPSATDAVVKAWKEEAKKHINMPYVEKQQV</sequence>
<dbReference type="InterPro" id="IPR044974">
    <property type="entry name" value="Disease_R_plants"/>
</dbReference>
<dbReference type="InterPro" id="IPR036388">
    <property type="entry name" value="WH-like_DNA-bd_sf"/>
</dbReference>
<dbReference type="PANTHER" id="PTHR23155:SF1227">
    <property type="entry name" value="OS11G0462500 PROTEIN"/>
    <property type="match status" value="1"/>
</dbReference>
<dbReference type="Pfam" id="PF23598">
    <property type="entry name" value="LRR_14"/>
    <property type="match status" value="1"/>
</dbReference>
<organism evidence="7 8">
    <name type="scientific">Lolium multiflorum</name>
    <name type="common">Italian ryegrass</name>
    <name type="synonym">Lolium perenne subsp. multiflorum</name>
    <dbReference type="NCBI Taxonomy" id="4521"/>
    <lineage>
        <taxon>Eukaryota</taxon>
        <taxon>Viridiplantae</taxon>
        <taxon>Streptophyta</taxon>
        <taxon>Embryophyta</taxon>
        <taxon>Tracheophyta</taxon>
        <taxon>Spermatophyta</taxon>
        <taxon>Magnoliopsida</taxon>
        <taxon>Liliopsida</taxon>
        <taxon>Poales</taxon>
        <taxon>Poaceae</taxon>
        <taxon>BOP clade</taxon>
        <taxon>Pooideae</taxon>
        <taxon>Poodae</taxon>
        <taxon>Poeae</taxon>
        <taxon>Poeae Chloroplast Group 2 (Poeae type)</taxon>
        <taxon>Loliodinae</taxon>
        <taxon>Loliinae</taxon>
        <taxon>Lolium</taxon>
    </lineage>
</organism>
<feature type="region of interest" description="Disordered" evidence="3">
    <location>
        <begin position="865"/>
        <end position="895"/>
    </location>
</feature>
<name>A0AAD8VMF1_LOLMU</name>
<dbReference type="GO" id="GO:0043531">
    <property type="term" value="F:ADP binding"/>
    <property type="evidence" value="ECO:0007669"/>
    <property type="project" value="InterPro"/>
</dbReference>
<evidence type="ECO:0000313" key="8">
    <source>
        <dbReference type="Proteomes" id="UP001231189"/>
    </source>
</evidence>
<feature type="compositionally biased region" description="Polar residues" evidence="3">
    <location>
        <begin position="793"/>
        <end position="808"/>
    </location>
</feature>
<dbReference type="SUPFAM" id="SSF52540">
    <property type="entry name" value="P-loop containing nucleoside triphosphate hydrolases"/>
    <property type="match status" value="1"/>
</dbReference>
<dbReference type="EMBL" id="JAUUTY010000007">
    <property type="protein sequence ID" value="KAK1613157.1"/>
    <property type="molecule type" value="Genomic_DNA"/>
</dbReference>
<protein>
    <recommendedName>
        <fullName evidence="9">NB-ARC domain-containing protein</fullName>
    </recommendedName>
</protein>
<dbReference type="Proteomes" id="UP001231189">
    <property type="component" value="Unassembled WGS sequence"/>
</dbReference>
<evidence type="ECO:0000256" key="1">
    <source>
        <dbReference type="ARBA" id="ARBA00022737"/>
    </source>
</evidence>
<dbReference type="InterPro" id="IPR002182">
    <property type="entry name" value="NB-ARC"/>
</dbReference>
<feature type="domain" description="Disease resistance protein winged helix" evidence="5">
    <location>
        <begin position="427"/>
        <end position="503"/>
    </location>
</feature>
<dbReference type="PANTHER" id="PTHR23155">
    <property type="entry name" value="DISEASE RESISTANCE PROTEIN RP"/>
    <property type="match status" value="1"/>
</dbReference>
<dbReference type="Pfam" id="PF00931">
    <property type="entry name" value="NB-ARC"/>
    <property type="match status" value="1"/>
</dbReference>
<dbReference type="Gene3D" id="1.10.10.10">
    <property type="entry name" value="Winged helix-like DNA-binding domain superfamily/Winged helix DNA-binding domain"/>
    <property type="match status" value="1"/>
</dbReference>
<dbReference type="InterPro" id="IPR055414">
    <property type="entry name" value="LRR_R13L4/SHOC2-like"/>
</dbReference>
<dbReference type="InterPro" id="IPR058922">
    <property type="entry name" value="WHD_DRP"/>
</dbReference>
<dbReference type="GO" id="GO:0098542">
    <property type="term" value="P:defense response to other organism"/>
    <property type="evidence" value="ECO:0007669"/>
    <property type="project" value="TreeGrafter"/>
</dbReference>
<dbReference type="AlphaFoldDB" id="A0AAD8VMF1"/>
<accession>A0AAD8VMF1</accession>
<keyword evidence="8" id="KW-1185">Reference proteome</keyword>
<feature type="region of interest" description="Disordered" evidence="3">
    <location>
        <begin position="754"/>
        <end position="845"/>
    </location>
</feature>
<evidence type="ECO:0000256" key="3">
    <source>
        <dbReference type="SAM" id="MobiDB-lite"/>
    </source>
</evidence>
<evidence type="ECO:0000313" key="7">
    <source>
        <dbReference type="EMBL" id="KAK1613157.1"/>
    </source>
</evidence>
<feature type="region of interest" description="Disordered" evidence="3">
    <location>
        <begin position="1055"/>
        <end position="1076"/>
    </location>
</feature>
<evidence type="ECO:0000259" key="4">
    <source>
        <dbReference type="Pfam" id="PF00931"/>
    </source>
</evidence>
<dbReference type="InterPro" id="IPR027417">
    <property type="entry name" value="P-loop_NTPase"/>
</dbReference>
<feature type="compositionally biased region" description="Polar residues" evidence="3">
    <location>
        <begin position="873"/>
        <end position="893"/>
    </location>
</feature>
<dbReference type="InterPro" id="IPR032675">
    <property type="entry name" value="LRR_dom_sf"/>
</dbReference>
<evidence type="ECO:0008006" key="9">
    <source>
        <dbReference type="Google" id="ProtNLM"/>
    </source>
</evidence>
<keyword evidence="2" id="KW-0611">Plant defense</keyword>
<comment type="caution">
    <text evidence="7">The sequence shown here is derived from an EMBL/GenBank/DDBJ whole genome shotgun (WGS) entry which is preliminary data.</text>
</comment>
<evidence type="ECO:0000259" key="5">
    <source>
        <dbReference type="Pfam" id="PF23559"/>
    </source>
</evidence>
<proteinExistence type="predicted"/>
<feature type="domain" description="Disease resistance R13L4/SHOC-2-like LRR" evidence="6">
    <location>
        <begin position="555"/>
        <end position="661"/>
    </location>
</feature>
<dbReference type="SUPFAM" id="SSF52058">
    <property type="entry name" value="L domain-like"/>
    <property type="match status" value="1"/>
</dbReference>
<feature type="domain" description="NB-ARC" evidence="4">
    <location>
        <begin position="157"/>
        <end position="314"/>
    </location>
</feature>
<reference evidence="7" key="1">
    <citation type="submission" date="2023-07" db="EMBL/GenBank/DDBJ databases">
        <title>A chromosome-level genome assembly of Lolium multiflorum.</title>
        <authorList>
            <person name="Chen Y."/>
            <person name="Copetti D."/>
            <person name="Kolliker R."/>
            <person name="Studer B."/>
        </authorList>
    </citation>
    <scope>NUCLEOTIDE SEQUENCE</scope>
    <source>
        <strain evidence="7">02402/16</strain>
        <tissue evidence="7">Leaf</tissue>
    </source>
</reference>